<organism evidence="2 3">
    <name type="scientific">Stylosanthes scabra</name>
    <dbReference type="NCBI Taxonomy" id="79078"/>
    <lineage>
        <taxon>Eukaryota</taxon>
        <taxon>Viridiplantae</taxon>
        <taxon>Streptophyta</taxon>
        <taxon>Embryophyta</taxon>
        <taxon>Tracheophyta</taxon>
        <taxon>Spermatophyta</taxon>
        <taxon>Magnoliopsida</taxon>
        <taxon>eudicotyledons</taxon>
        <taxon>Gunneridae</taxon>
        <taxon>Pentapetalae</taxon>
        <taxon>rosids</taxon>
        <taxon>fabids</taxon>
        <taxon>Fabales</taxon>
        <taxon>Fabaceae</taxon>
        <taxon>Papilionoideae</taxon>
        <taxon>50 kb inversion clade</taxon>
        <taxon>dalbergioids sensu lato</taxon>
        <taxon>Dalbergieae</taxon>
        <taxon>Pterocarpus clade</taxon>
        <taxon>Stylosanthes</taxon>
    </lineage>
</organism>
<comment type="caution">
    <text evidence="2">The sequence shown here is derived from an EMBL/GenBank/DDBJ whole genome shotgun (WGS) entry which is preliminary data.</text>
</comment>
<name>A0ABU6W5Y4_9FABA</name>
<feature type="region of interest" description="Disordered" evidence="1">
    <location>
        <begin position="85"/>
        <end position="108"/>
    </location>
</feature>
<dbReference type="Proteomes" id="UP001341840">
    <property type="component" value="Unassembled WGS sequence"/>
</dbReference>
<sequence length="108" mass="11368">MSTIVTYLNNLSSKLPSPQELAFFLPGSGHGIMDPNMVAQESSSRQFGKSSTTSFEAASIINPNGTHSPTHPHNHMAHTTSITLPIPVTSSAPTGNLAVRASPCPLSR</sequence>
<proteinExistence type="predicted"/>
<gene>
    <name evidence="2" type="ORF">PIB30_011341</name>
</gene>
<evidence type="ECO:0000313" key="2">
    <source>
        <dbReference type="EMBL" id="MED6180580.1"/>
    </source>
</evidence>
<evidence type="ECO:0000313" key="3">
    <source>
        <dbReference type="Proteomes" id="UP001341840"/>
    </source>
</evidence>
<protein>
    <submittedName>
        <fullName evidence="2">Uncharacterized protein</fullName>
    </submittedName>
</protein>
<reference evidence="2 3" key="1">
    <citation type="journal article" date="2023" name="Plants (Basel)">
        <title>Bridging the Gap: Combining Genomics and Transcriptomics Approaches to Understand Stylosanthes scabra, an Orphan Legume from the Brazilian Caatinga.</title>
        <authorList>
            <person name="Ferreira-Neto J.R.C."/>
            <person name="da Silva M.D."/>
            <person name="Binneck E."/>
            <person name="de Melo N.F."/>
            <person name="da Silva R.H."/>
            <person name="de Melo A.L.T.M."/>
            <person name="Pandolfi V."/>
            <person name="Bustamante F.O."/>
            <person name="Brasileiro-Vidal A.C."/>
            <person name="Benko-Iseppon A.M."/>
        </authorList>
    </citation>
    <scope>NUCLEOTIDE SEQUENCE [LARGE SCALE GENOMIC DNA]</scope>
    <source>
        <tissue evidence="2">Leaves</tissue>
    </source>
</reference>
<dbReference type="EMBL" id="JASCZI010181270">
    <property type="protein sequence ID" value="MED6180580.1"/>
    <property type="molecule type" value="Genomic_DNA"/>
</dbReference>
<keyword evidence="3" id="KW-1185">Reference proteome</keyword>
<evidence type="ECO:0000256" key="1">
    <source>
        <dbReference type="SAM" id="MobiDB-lite"/>
    </source>
</evidence>
<accession>A0ABU6W5Y4</accession>
<feature type="compositionally biased region" description="Polar residues" evidence="1">
    <location>
        <begin position="85"/>
        <end position="94"/>
    </location>
</feature>